<dbReference type="PROSITE" id="PS50965">
    <property type="entry name" value="NERD"/>
    <property type="match status" value="1"/>
</dbReference>
<name>A0ABS7K6M1_9BACI</name>
<dbReference type="RefSeq" id="WP_221874126.1">
    <property type="nucleotide sequence ID" value="NZ_JACWFH010000016.1"/>
</dbReference>
<reference evidence="2 3" key="1">
    <citation type="submission" date="2020-07" db="EMBL/GenBank/DDBJ databases">
        <title>Fungal Genomes of the International Space Station.</title>
        <authorList>
            <person name="Seuylemezian A."/>
            <person name="Singh N.K."/>
            <person name="Wood J."/>
            <person name="Venkateswaran K."/>
        </authorList>
    </citation>
    <scope>NUCLEOTIDE SEQUENCE [LARGE SCALE GENOMIC DNA]</scope>
    <source>
        <strain evidence="2 3">PL-B2</strain>
    </source>
</reference>
<protein>
    <submittedName>
        <fullName evidence="2">NERD domain-containing protein</fullName>
    </submittedName>
</protein>
<accession>A0ABS7K6M1</accession>
<keyword evidence="3" id="KW-1185">Reference proteome</keyword>
<evidence type="ECO:0000259" key="1">
    <source>
        <dbReference type="PROSITE" id="PS50965"/>
    </source>
</evidence>
<gene>
    <name evidence="2" type="ORF">H0185_13965</name>
</gene>
<dbReference type="Pfam" id="PF08378">
    <property type="entry name" value="NERD"/>
    <property type="match status" value="1"/>
</dbReference>
<proteinExistence type="predicted"/>
<dbReference type="Proteomes" id="UP000769780">
    <property type="component" value="Unassembled WGS sequence"/>
</dbReference>
<dbReference type="InterPro" id="IPR011528">
    <property type="entry name" value="NERD"/>
</dbReference>
<organism evidence="2 3">
    <name type="scientific">Mesobacillus maritimus</name>
    <dbReference type="NCBI Taxonomy" id="1643336"/>
    <lineage>
        <taxon>Bacteria</taxon>
        <taxon>Bacillati</taxon>
        <taxon>Bacillota</taxon>
        <taxon>Bacilli</taxon>
        <taxon>Bacillales</taxon>
        <taxon>Bacillaceae</taxon>
        <taxon>Mesobacillus</taxon>
    </lineage>
</organism>
<feature type="domain" description="NERD" evidence="1">
    <location>
        <begin position="41"/>
        <end position="161"/>
    </location>
</feature>
<sequence length="322" mass="37402">MIVKPRNVPLIMQKTKTLLRRLPEHHPTRPEIEQDYSWRKAGLKGEIEIDYYISLLPEADYLIFNGLRLPYGSHHFQIDTLLLSSNFALLIEVKNLAGELFYDQHTKQLIKTLNGKVEALSDPIAQVKRQKYQFKRMLANLLPNSYPIEHLVVLSNQTSILKTNPGGESIFKEIMFGESLIFRISEMEKSHKKQLLTSPQLGIVKNKLTECHQPFDQDILEHYSIMSKDVYSGVRCPNCDSLPMEWNRGLWLCATCKHSSKTAHLTSIQDFVLLYNEPFKNFQIRRFLHIPSIYLTSRLLSKANLPSTGEKRHRTYHLELND</sequence>
<comment type="caution">
    <text evidence="2">The sequence shown here is derived from an EMBL/GenBank/DDBJ whole genome shotgun (WGS) entry which is preliminary data.</text>
</comment>
<evidence type="ECO:0000313" key="3">
    <source>
        <dbReference type="Proteomes" id="UP000769780"/>
    </source>
</evidence>
<evidence type="ECO:0000313" key="2">
    <source>
        <dbReference type="EMBL" id="MBY0097907.1"/>
    </source>
</evidence>
<dbReference type="EMBL" id="JACWFH010000016">
    <property type="protein sequence ID" value="MBY0097907.1"/>
    <property type="molecule type" value="Genomic_DNA"/>
</dbReference>